<dbReference type="InterPro" id="IPR024655">
    <property type="entry name" value="Asl1_glyco_hydro_catalytic"/>
</dbReference>
<feature type="domain" description="Asl1-like glycosyl hydrolase catalytic" evidence="1">
    <location>
        <begin position="242"/>
        <end position="345"/>
    </location>
</feature>
<evidence type="ECO:0000259" key="1">
    <source>
        <dbReference type="Pfam" id="PF11790"/>
    </source>
</evidence>
<organism evidence="2">
    <name type="scientific">termite gut metagenome</name>
    <dbReference type="NCBI Taxonomy" id="433724"/>
    <lineage>
        <taxon>unclassified sequences</taxon>
        <taxon>metagenomes</taxon>
        <taxon>organismal metagenomes</taxon>
    </lineage>
</organism>
<dbReference type="EMBL" id="SNRY01001374">
    <property type="protein sequence ID" value="KAA6331416.1"/>
    <property type="molecule type" value="Genomic_DNA"/>
</dbReference>
<dbReference type="PANTHER" id="PTHR34154">
    <property type="entry name" value="ALKALI-SENSITIVE LINKAGE PROTEIN 1"/>
    <property type="match status" value="1"/>
</dbReference>
<dbReference type="AlphaFoldDB" id="A0A5J4RBR2"/>
<name>A0A5J4RBR2_9ZZZZ</name>
<sequence>MKLKVLFLITLFLFSLMTELSAKKVERKNRLENQSLTLNEPIDLHVTDEIDPLRKSKVNLVSEDAWLFFDNLIPSEVIRKYSQAIQINGKPFISGTRGNARIAIYKQGAVIIPHTNEYKPLETFPEQGFNGISNTYLTHTYYTNKPSEEIPKALSSALKHDNIIHSFKLKRGYMATFATEPDGLGYSRIFIADTADINISEMPIELDGRISYIRVFPWQWPSKKGWSGGRGHIVESNGWNRQTNEIALTQSTWFYSWGISDPLCVDAEFVPMKWGYGGHFDEINARREVTHLLGYNEQNRPDQSNMSVEQAIEEWPRLMKSGLRLGSPSVSDNSRLESWLYKFIDE</sequence>
<evidence type="ECO:0000313" key="2">
    <source>
        <dbReference type="EMBL" id="KAA6331416.1"/>
    </source>
</evidence>
<dbReference type="GO" id="GO:0071966">
    <property type="term" value="P:fungal-type cell wall polysaccharide metabolic process"/>
    <property type="evidence" value="ECO:0007669"/>
    <property type="project" value="TreeGrafter"/>
</dbReference>
<dbReference type="InterPro" id="IPR053183">
    <property type="entry name" value="ASL1"/>
</dbReference>
<proteinExistence type="predicted"/>
<dbReference type="Pfam" id="PF11790">
    <property type="entry name" value="Glyco_hydro_cc"/>
    <property type="match status" value="1"/>
</dbReference>
<dbReference type="PANTHER" id="PTHR34154:SF3">
    <property type="entry name" value="ALKALI-SENSITIVE LINKAGE PROTEIN 1"/>
    <property type="match status" value="1"/>
</dbReference>
<protein>
    <recommendedName>
        <fullName evidence="1">Asl1-like glycosyl hydrolase catalytic domain-containing protein</fullName>
    </recommendedName>
</protein>
<gene>
    <name evidence="2" type="ORF">EZS27_019982</name>
</gene>
<comment type="caution">
    <text evidence="2">The sequence shown here is derived from an EMBL/GenBank/DDBJ whole genome shotgun (WGS) entry which is preliminary data.</text>
</comment>
<accession>A0A5J4RBR2</accession>
<reference evidence="2" key="1">
    <citation type="submission" date="2019-03" db="EMBL/GenBank/DDBJ databases">
        <title>Single cell metagenomics reveals metabolic interactions within the superorganism composed of flagellate Streblomastix strix and complex community of Bacteroidetes bacteria on its surface.</title>
        <authorList>
            <person name="Treitli S.C."/>
            <person name="Kolisko M."/>
            <person name="Husnik F."/>
            <person name="Keeling P."/>
            <person name="Hampl V."/>
        </authorList>
    </citation>
    <scope>NUCLEOTIDE SEQUENCE</scope>
    <source>
        <strain evidence="2">STM</strain>
    </source>
</reference>
<dbReference type="GO" id="GO:0009277">
    <property type="term" value="C:fungal-type cell wall"/>
    <property type="evidence" value="ECO:0007669"/>
    <property type="project" value="TreeGrafter"/>
</dbReference>
<feature type="non-terminal residue" evidence="2">
    <location>
        <position position="346"/>
    </location>
</feature>